<dbReference type="InterPro" id="IPR010664">
    <property type="entry name" value="LipoPS_assembly_LptC-rel"/>
</dbReference>
<keyword evidence="3" id="KW-1185">Reference proteome</keyword>
<comment type="caution">
    <text evidence="2">The sequence shown here is derived from an EMBL/GenBank/DDBJ whole genome shotgun (WGS) entry which is preliminary data.</text>
</comment>
<keyword evidence="1" id="KW-1133">Transmembrane helix</keyword>
<dbReference type="RefSeq" id="WP_378188327.1">
    <property type="nucleotide sequence ID" value="NZ_JBHUIR010000020.1"/>
</dbReference>
<gene>
    <name evidence="2" type="primary">lptC</name>
    <name evidence="2" type="ORF">ACFSMZ_06970</name>
</gene>
<evidence type="ECO:0000256" key="1">
    <source>
        <dbReference type="SAM" id="Phobius"/>
    </source>
</evidence>
<protein>
    <submittedName>
        <fullName evidence="2">LPS export ABC transporter periplasmic protein LptC</fullName>
    </submittedName>
</protein>
<dbReference type="Pfam" id="PF06835">
    <property type="entry name" value="LptC"/>
    <property type="match status" value="1"/>
</dbReference>
<keyword evidence="1" id="KW-0812">Transmembrane</keyword>
<proteinExistence type="predicted"/>
<evidence type="ECO:0000313" key="2">
    <source>
        <dbReference type="EMBL" id="MFD2259504.1"/>
    </source>
</evidence>
<feature type="transmembrane region" description="Helical" evidence="1">
    <location>
        <begin position="36"/>
        <end position="55"/>
    </location>
</feature>
<reference evidence="3" key="1">
    <citation type="journal article" date="2019" name="Int. J. Syst. Evol. Microbiol.">
        <title>The Global Catalogue of Microorganisms (GCM) 10K type strain sequencing project: providing services to taxonomists for standard genome sequencing and annotation.</title>
        <authorList>
            <consortium name="The Broad Institute Genomics Platform"/>
            <consortium name="The Broad Institute Genome Sequencing Center for Infectious Disease"/>
            <person name="Wu L."/>
            <person name="Ma J."/>
        </authorList>
    </citation>
    <scope>NUCLEOTIDE SEQUENCE [LARGE SCALE GENOMIC DNA]</scope>
    <source>
        <strain evidence="3">KCTC 23707</strain>
    </source>
</reference>
<organism evidence="2 3">
    <name type="scientific">Chelativorans composti</name>
    <dbReference type="NCBI Taxonomy" id="768533"/>
    <lineage>
        <taxon>Bacteria</taxon>
        <taxon>Pseudomonadati</taxon>
        <taxon>Pseudomonadota</taxon>
        <taxon>Alphaproteobacteria</taxon>
        <taxon>Hyphomicrobiales</taxon>
        <taxon>Phyllobacteriaceae</taxon>
        <taxon>Chelativorans</taxon>
    </lineage>
</organism>
<sequence>MLTESPGGSTFRRNERGVEAFALAARHSRKVKTLKIVLPVAATLIVIAFFGYSYLPRFGAAKVDIIDTTVENGELVMSNPTLDGFTRNNQRYSITAKKARQPVGEPLGTFSLEEIAATIPFGDKDSAQIVAGGGSLDRQSSRLLLDKSIDIETTSGIHAKLQSAEVDLANRTVQSDQPVTIQMNGVRIEAERFETAEGGKKLVFDGGVHIQVQPSEIKRGATDAQEAVD</sequence>
<name>A0ABW5DF00_9HYPH</name>
<keyword evidence="1" id="KW-0472">Membrane</keyword>
<evidence type="ECO:0000313" key="3">
    <source>
        <dbReference type="Proteomes" id="UP001597373"/>
    </source>
</evidence>
<dbReference type="Proteomes" id="UP001597373">
    <property type="component" value="Unassembled WGS sequence"/>
</dbReference>
<accession>A0ABW5DF00</accession>
<dbReference type="EMBL" id="JBHUIR010000020">
    <property type="protein sequence ID" value="MFD2259504.1"/>
    <property type="molecule type" value="Genomic_DNA"/>
</dbReference>